<dbReference type="PANTHER" id="PTHR23030:SF39">
    <property type="entry name" value="PROGRAMMED CELL DEATH 6-INTERACTING PROTEIN"/>
    <property type="match status" value="1"/>
</dbReference>
<dbReference type="Pfam" id="PF13949">
    <property type="entry name" value="ALIX_LYPXL_bnd"/>
    <property type="match status" value="1"/>
</dbReference>
<dbReference type="SMART" id="SM01041">
    <property type="entry name" value="BRO1"/>
    <property type="match status" value="1"/>
</dbReference>
<dbReference type="PANTHER" id="PTHR23030">
    <property type="entry name" value="PCD6 INTERACTING PROTEIN-RELATED"/>
    <property type="match status" value="1"/>
</dbReference>
<organism evidence="4 5">
    <name type="scientific">Uncinocarpus reesii (strain UAMH 1704)</name>
    <dbReference type="NCBI Taxonomy" id="336963"/>
    <lineage>
        <taxon>Eukaryota</taxon>
        <taxon>Fungi</taxon>
        <taxon>Dikarya</taxon>
        <taxon>Ascomycota</taxon>
        <taxon>Pezizomycotina</taxon>
        <taxon>Eurotiomycetes</taxon>
        <taxon>Eurotiomycetidae</taxon>
        <taxon>Onygenales</taxon>
        <taxon>Onygenaceae</taxon>
        <taxon>Uncinocarpus</taxon>
    </lineage>
</organism>
<dbReference type="Gene3D" id="1.20.120.560">
    <property type="entry name" value="alix/aip1 in complex with the ypdl late domain"/>
    <property type="match status" value="1"/>
</dbReference>
<reference evidence="4" key="1">
    <citation type="submission" date="2005-04" db="EMBL/GenBank/DDBJ databases">
        <authorList>
            <person name="Dennison P.M.J."/>
        </authorList>
    </citation>
    <scope>NUCLEOTIDE SEQUENCE</scope>
    <source>
        <strain evidence="4">1704</strain>
    </source>
</reference>
<dbReference type="InParanoid" id="C4JT17"/>
<feature type="region of interest" description="Disordered" evidence="2">
    <location>
        <begin position="841"/>
        <end position="875"/>
    </location>
</feature>
<accession>C4JT17</accession>
<dbReference type="Gene3D" id="1.20.140.50">
    <property type="entry name" value="alix/aip1 like domains"/>
    <property type="match status" value="1"/>
</dbReference>
<evidence type="ECO:0000313" key="4">
    <source>
        <dbReference type="EMBL" id="EEP80764.1"/>
    </source>
</evidence>
<dbReference type="KEGG" id="ure:UREG_05606"/>
<dbReference type="VEuPathDB" id="FungiDB:UREG_05606"/>
<dbReference type="FunCoup" id="C4JT17">
    <property type="interactions" value="1069"/>
</dbReference>
<dbReference type="CDD" id="cd09241">
    <property type="entry name" value="BRO1_ScRim20-like"/>
    <property type="match status" value="1"/>
</dbReference>
<dbReference type="OMA" id="VSHAEEM"/>
<dbReference type="OrthoDB" id="64867at2759"/>
<dbReference type="eggNOG" id="KOG2220">
    <property type="taxonomic scope" value="Eukaryota"/>
</dbReference>
<evidence type="ECO:0000256" key="2">
    <source>
        <dbReference type="SAM" id="MobiDB-lite"/>
    </source>
</evidence>
<comment type="similarity">
    <text evidence="1">Belongs to the palA/RIM20 family.</text>
</comment>
<dbReference type="GO" id="GO:0005768">
    <property type="term" value="C:endosome"/>
    <property type="evidence" value="ECO:0007669"/>
    <property type="project" value="TreeGrafter"/>
</dbReference>
<feature type="compositionally biased region" description="Low complexity" evidence="2">
    <location>
        <begin position="763"/>
        <end position="772"/>
    </location>
</feature>
<feature type="compositionally biased region" description="Polar residues" evidence="2">
    <location>
        <begin position="773"/>
        <end position="786"/>
    </location>
</feature>
<feature type="region of interest" description="Disordered" evidence="2">
    <location>
        <begin position="467"/>
        <end position="489"/>
    </location>
</feature>
<feature type="region of interest" description="Disordered" evidence="2">
    <location>
        <begin position="743"/>
        <end position="806"/>
    </location>
</feature>
<protein>
    <submittedName>
        <fullName evidence="4">pH-response regulator protein palA/RIM20</fullName>
    </submittedName>
</protein>
<name>C4JT17_UNCRE</name>
<feature type="compositionally biased region" description="Pro residues" evidence="2">
    <location>
        <begin position="751"/>
        <end position="762"/>
    </location>
</feature>
<keyword evidence="5" id="KW-1185">Reference proteome</keyword>
<gene>
    <name evidence="4" type="ORF">UREG_05606</name>
</gene>
<dbReference type="CDD" id="cd09236">
    <property type="entry name" value="V_AnPalA_UmRIM20_like"/>
    <property type="match status" value="1"/>
</dbReference>
<dbReference type="STRING" id="336963.C4JT17"/>
<dbReference type="Proteomes" id="UP000002058">
    <property type="component" value="Unassembled WGS sequence"/>
</dbReference>
<dbReference type="HOGENOM" id="CLU_007181_0_0_1"/>
<dbReference type="EMBL" id="CH476617">
    <property type="protein sequence ID" value="EEP80764.1"/>
    <property type="molecule type" value="Genomic_DNA"/>
</dbReference>
<dbReference type="InterPro" id="IPR038499">
    <property type="entry name" value="BRO1_sf"/>
</dbReference>
<dbReference type="GeneID" id="8441112"/>
<evidence type="ECO:0000259" key="3">
    <source>
        <dbReference type="PROSITE" id="PS51180"/>
    </source>
</evidence>
<dbReference type="InterPro" id="IPR004328">
    <property type="entry name" value="BRO1_dom"/>
</dbReference>
<dbReference type="InterPro" id="IPR025304">
    <property type="entry name" value="ALIX_V_dom"/>
</dbReference>
<feature type="compositionally biased region" description="Basic and acidic residues" evidence="2">
    <location>
        <begin position="467"/>
        <end position="483"/>
    </location>
</feature>
<proteinExistence type="inferred from homology"/>
<dbReference type="AlphaFoldDB" id="C4JT17"/>
<feature type="domain" description="BRO1" evidence="3">
    <location>
        <begin position="4"/>
        <end position="396"/>
    </location>
</feature>
<dbReference type="Gene3D" id="1.25.40.280">
    <property type="entry name" value="alix/aip1 like domains"/>
    <property type="match status" value="1"/>
</dbReference>
<dbReference type="Pfam" id="PF03097">
    <property type="entry name" value="BRO1"/>
    <property type="match status" value="1"/>
</dbReference>
<evidence type="ECO:0000256" key="1">
    <source>
        <dbReference type="ARBA" id="ARBA00038154"/>
    </source>
</evidence>
<dbReference type="PROSITE" id="PS51180">
    <property type="entry name" value="BRO1"/>
    <property type="match status" value="1"/>
</dbReference>
<sequence length="875" mass="98460">MASSILKIPFRRSHPVSLSDALAQYISSKYDQHPDMFSEDLLIINRLRTDAINVQEPHVSGISRLVMYAAQLKWISGKFPIDVGADFSWYPAFGFNTTRPVSQNNIRYELANVLFNLAALYSQLAISLNTSDPSNLKVACKYFCQSAGVIAHLRMDILPDLRSSRPEDMDEMTLRSLEELMLAQAQECFWQKAIKDGLKDASIARLAAKVSDFYANSGDSAVKSDAISTEWIHHMTAKHHHFAAAAQYRQSLDCLEKRKYGEEVARLRDSLTCVNESLKESKWINKIVLGDLNALKVRVSEDLKRAERDNDKIYLNLVPPKSELKLLERASMVAAKAPNEVTEALSLIGEGAPLGRPLFAKLVPYAVHIAASIYADRRDRLVDRTIGELESMTLRLRDLLQSLNLPGSLQALEKPLGLPPSLVSHAEEIRQQDGLNRLHRSLEDTSKLKANDRAIYTEGVELLRAEKEEDERARSKYGTDRWSRSPSEQAAEKLYTSVREIDGYLASAHNSDNLIHKKLREFERVLRVLTGTNRDLEAYVPSSKKATVTPQVERESSRLRGSLNEVARLENRRRRKIEALREKAKVDKIHSALVRETSRLEREHPMQTIEPSQFEDLFEEHLRLYDSDRDMLVEEQNNQTQIETQLREANKAFITARKGDSSTKEREKALQDLETGYIKYKEIISNIDGGRKFYNDLAKLVSRFREDCKKFVQQRRMEASQMETDITNVSAMASLNLSQPYAPIQFQSPPLNAPQPSSPSPFPAQQQEPSSPLTAPQPTRAPTQAQLRAFPPPQTPAPSGTGTMPAFPNIPSTVMAGMWTPERGIKFGAPTQMNLDSRISGPGFPANANAVGDSGDNERRPIPGTWDPTNGLRFS</sequence>
<dbReference type="RefSeq" id="XP_002584917.1">
    <property type="nucleotide sequence ID" value="XM_002584871.1"/>
</dbReference>
<evidence type="ECO:0000313" key="5">
    <source>
        <dbReference type="Proteomes" id="UP000002058"/>
    </source>
</evidence>
<reference evidence="4" key="3">
    <citation type="submission" date="2005-09" db="EMBL/GenBank/DDBJ databases">
        <title>Annotation of the Uncinocarpus reesii strain 1704 genome.</title>
        <authorList>
            <consortium name="The Broad Institute Genome Sequencing Platform"/>
            <person name="Birren B."/>
            <person name="Lander E."/>
            <person name="Galagan J."/>
            <person name="Nusbaum C."/>
            <person name="Devon K."/>
            <person name="Ma L.-J."/>
            <person name="Henn M."/>
            <person name="Jaffe D."/>
            <person name="Butler J."/>
            <person name="Alvarez P."/>
            <person name="Gnerre S."/>
            <person name="Grabherr M."/>
            <person name="Kleber M."/>
            <person name="Mauceli E."/>
            <person name="Brockman W."/>
            <person name="Rounsley S."/>
            <person name="Young S."/>
            <person name="LaButti K."/>
            <person name="Pushparaj V."/>
            <person name="DeCaprio D."/>
            <person name="Crawford M."/>
            <person name="Koehrsen M."/>
            <person name="Engels R."/>
            <person name="Montgomery P."/>
            <person name="Pearson M."/>
            <person name="Howarth C."/>
            <person name="Larson L."/>
            <person name="Luoma S."/>
            <person name="White J."/>
            <person name="O'Leary S."/>
            <person name="Kodira C."/>
            <person name="Zeng Q."/>
            <person name="Yandava C."/>
            <person name="Alvarado L."/>
            <person name="Taylor J."/>
            <person name="Johannesson H."/>
        </authorList>
    </citation>
    <scope>NUCLEOTIDE SEQUENCE</scope>
    <source>
        <strain evidence="4">1704</strain>
    </source>
</reference>
<reference evidence="4" key="2">
    <citation type="submission" date="2005-08" db="EMBL/GenBank/DDBJ databases">
        <authorList>
            <person name="Ohara O."/>
            <person name="Nagase T."/>
            <person name="Kikuno R."/>
            <person name="Ishikawa K."/>
            <person name="Suyama M."/>
        </authorList>
    </citation>
    <scope>NUCLEOTIDE SEQUENCE</scope>
    <source>
        <strain evidence="4">1704</strain>
    </source>
</reference>